<dbReference type="AlphaFoldDB" id="A0A6J6I986"/>
<feature type="domain" description="Gcp-like" evidence="1">
    <location>
        <begin position="31"/>
        <end position="176"/>
    </location>
</feature>
<dbReference type="Pfam" id="PF00814">
    <property type="entry name" value="TsaD"/>
    <property type="match status" value="1"/>
</dbReference>
<dbReference type="PANTHER" id="PTHR11735">
    <property type="entry name" value="TRNA N6-ADENOSINE THREONYLCARBAMOYLTRANSFERASE"/>
    <property type="match status" value="1"/>
</dbReference>
<name>A0A6J6I986_9ZZZZ</name>
<dbReference type="PANTHER" id="PTHR11735:SF11">
    <property type="entry name" value="TRNA THREONYLCARBAMOYLADENOSINE BIOSYNTHESIS PROTEIN TSAB"/>
    <property type="match status" value="1"/>
</dbReference>
<dbReference type="GO" id="GO:0002949">
    <property type="term" value="P:tRNA threonylcarbamoyladenosine modification"/>
    <property type="evidence" value="ECO:0007669"/>
    <property type="project" value="InterPro"/>
</dbReference>
<organism evidence="2">
    <name type="scientific">freshwater metagenome</name>
    <dbReference type="NCBI Taxonomy" id="449393"/>
    <lineage>
        <taxon>unclassified sequences</taxon>
        <taxon>metagenomes</taxon>
        <taxon>ecological metagenomes</taxon>
    </lineage>
</organism>
<dbReference type="CDD" id="cd24032">
    <property type="entry name" value="ASKHA_NBD_TsaB"/>
    <property type="match status" value="1"/>
</dbReference>
<protein>
    <submittedName>
        <fullName evidence="2">Unannotated protein</fullName>
    </submittedName>
</protein>
<dbReference type="Gene3D" id="3.30.420.40">
    <property type="match status" value="2"/>
</dbReference>
<reference evidence="2" key="1">
    <citation type="submission" date="2020-05" db="EMBL/GenBank/DDBJ databases">
        <authorList>
            <person name="Chiriac C."/>
            <person name="Salcher M."/>
            <person name="Ghai R."/>
            <person name="Kavagutti S V."/>
        </authorList>
    </citation>
    <scope>NUCLEOTIDE SEQUENCE</scope>
</reference>
<dbReference type="NCBIfam" id="TIGR03725">
    <property type="entry name" value="T6A_YeaZ"/>
    <property type="match status" value="1"/>
</dbReference>
<dbReference type="InterPro" id="IPR000905">
    <property type="entry name" value="Gcp-like_dom"/>
</dbReference>
<gene>
    <name evidence="2" type="ORF">UFOPK1874_00795</name>
</gene>
<dbReference type="EMBL" id="CAEZUX010000085">
    <property type="protein sequence ID" value="CAB4617328.1"/>
    <property type="molecule type" value="Genomic_DNA"/>
</dbReference>
<dbReference type="InterPro" id="IPR022496">
    <property type="entry name" value="T6A_TsaB"/>
</dbReference>
<accession>A0A6J6I986</accession>
<proteinExistence type="predicted"/>
<sequence length="234" mass="25206">MILGIETAVEHVGVALGDHRGIRAHTMVASDRRHAESLTPMIRFAMQQAGVEMTDLSAIAVDVGPGLFTGMRVGMATAQSMAWALELPIAPVCSLDALAMNADISEVTVAAALDARRGEVYWALYRMRGVGMEPQRLTEPVVTPPEDLAIHLADRAEDMICVGSGFDRHTDLFESSPWAQLIGRDALFPSATAVVTLGGHRVLADDTVGASELQPMYLRAPDAEINWKTREGNT</sequence>
<evidence type="ECO:0000313" key="2">
    <source>
        <dbReference type="EMBL" id="CAB4617328.1"/>
    </source>
</evidence>
<dbReference type="InterPro" id="IPR043129">
    <property type="entry name" value="ATPase_NBD"/>
</dbReference>
<evidence type="ECO:0000259" key="1">
    <source>
        <dbReference type="Pfam" id="PF00814"/>
    </source>
</evidence>
<dbReference type="SUPFAM" id="SSF53067">
    <property type="entry name" value="Actin-like ATPase domain"/>
    <property type="match status" value="2"/>
</dbReference>
<dbReference type="GO" id="GO:0005829">
    <property type="term" value="C:cytosol"/>
    <property type="evidence" value="ECO:0007669"/>
    <property type="project" value="TreeGrafter"/>
</dbReference>